<evidence type="ECO:0000256" key="9">
    <source>
        <dbReference type="SAM" id="Phobius"/>
    </source>
</evidence>
<dbReference type="PATRIC" id="fig|1423815.3.peg.688"/>
<organism evidence="10 11">
    <name type="scientific">Companilactobacillus versmoldensis DSM 14857 = KCTC 3814</name>
    <dbReference type="NCBI Taxonomy" id="1423815"/>
    <lineage>
        <taxon>Bacteria</taxon>
        <taxon>Bacillati</taxon>
        <taxon>Bacillota</taxon>
        <taxon>Bacilli</taxon>
        <taxon>Lactobacillales</taxon>
        <taxon>Lactobacillaceae</taxon>
        <taxon>Companilactobacillus</taxon>
    </lineage>
</organism>
<accession>A0A0R1SFT9</accession>
<keyword evidence="7 9" id="KW-0472">Membrane</keyword>
<evidence type="ECO:0000256" key="3">
    <source>
        <dbReference type="ARBA" id="ARBA00022475"/>
    </source>
</evidence>
<proteinExistence type="inferred from homology"/>
<gene>
    <name evidence="10" type="ORF">FC27_GL000679</name>
</gene>
<feature type="transmembrane region" description="Helical" evidence="9">
    <location>
        <begin position="264"/>
        <end position="284"/>
    </location>
</feature>
<evidence type="ECO:0000256" key="6">
    <source>
        <dbReference type="ARBA" id="ARBA00022989"/>
    </source>
</evidence>
<keyword evidence="5 9" id="KW-0812">Transmembrane</keyword>
<feature type="transmembrane region" description="Helical" evidence="9">
    <location>
        <begin position="337"/>
        <end position="361"/>
    </location>
</feature>
<dbReference type="PANTHER" id="PTHR30574:SF1">
    <property type="entry name" value="SULPHUR TRANSPORT DOMAIN-CONTAINING PROTEIN"/>
    <property type="match status" value="1"/>
</dbReference>
<evidence type="ECO:0000256" key="5">
    <source>
        <dbReference type="ARBA" id="ARBA00022692"/>
    </source>
</evidence>
<comment type="similarity">
    <text evidence="8">Belongs to the TsuA/YedE (TC 9.B.102) family.</text>
</comment>
<dbReference type="InterPro" id="IPR047732">
    <property type="entry name" value="YedE-like"/>
</dbReference>
<dbReference type="Pfam" id="PF04143">
    <property type="entry name" value="Sulf_transp"/>
    <property type="match status" value="2"/>
</dbReference>
<keyword evidence="2" id="KW-0813">Transport</keyword>
<dbReference type="STRING" id="1423815.FC27_GL000679"/>
<evidence type="ECO:0000256" key="2">
    <source>
        <dbReference type="ARBA" id="ARBA00022448"/>
    </source>
</evidence>
<evidence type="ECO:0000256" key="1">
    <source>
        <dbReference type="ARBA" id="ARBA00004429"/>
    </source>
</evidence>
<dbReference type="Proteomes" id="UP000051647">
    <property type="component" value="Unassembled WGS sequence"/>
</dbReference>
<dbReference type="AlphaFoldDB" id="A0A0R1SFT9"/>
<comment type="subcellular location">
    <subcellularLocation>
        <location evidence="1">Cell inner membrane</location>
        <topology evidence="1">Multi-pass membrane protein</topology>
    </subcellularLocation>
</comment>
<feature type="transmembrane region" description="Helical" evidence="9">
    <location>
        <begin position="119"/>
        <end position="141"/>
    </location>
</feature>
<dbReference type="NCBIfam" id="NF033796">
    <property type="entry name" value="selen_YedE_FdhT"/>
    <property type="match status" value="1"/>
</dbReference>
<comment type="caution">
    <text evidence="10">The sequence shown here is derived from an EMBL/GenBank/DDBJ whole genome shotgun (WGS) entry which is preliminary data.</text>
</comment>
<feature type="transmembrane region" description="Helical" evidence="9">
    <location>
        <begin position="296"/>
        <end position="317"/>
    </location>
</feature>
<feature type="transmembrane region" description="Helical" evidence="9">
    <location>
        <begin position="233"/>
        <end position="252"/>
    </location>
</feature>
<sequence length="381" mass="42485">MLSAYFFGLTSKQWAVTGEFTRWGGHLMNFVGVDTSQFSYFKLIKFKGTPLTRIDGVMIIGMFIGMFVSALISNNVKFRMPTSKTRVFQALGGGIMAGFGARLAMGCNLAAFFTGIPQFSLHAWFFTIFTIIGTYVGTQIIKRPMFQSKIKMKKVHKHHLYGIHDVDHTKRNNWLLVACAALILFLLFFEFNIQAMFPLVLVFGLSFGFLLEKGQVCFTSAFRDLWTAGRSNMTVAIILGMIFSTIGTFIFIKGGTPATIHWAGLNTIVGGFIFGVGIVIAGGCETGWMYRAVEGQVHYMLVGVGNVLGSILLVLVWDQIAPVMAYNYPEVNLLQTFGPYGGLIITYVGLLVMLGLVYVYVKWYFRKQNNNTHAIQQEELS</sequence>
<keyword evidence="3" id="KW-1003">Cell membrane</keyword>
<dbReference type="InterPro" id="IPR007272">
    <property type="entry name" value="Sulf_transp_TsuA/YedE"/>
</dbReference>
<dbReference type="eggNOG" id="COG2391">
    <property type="taxonomic scope" value="Bacteria"/>
</dbReference>
<feature type="transmembrane region" description="Helical" evidence="9">
    <location>
        <begin position="88"/>
        <end position="113"/>
    </location>
</feature>
<evidence type="ECO:0000313" key="10">
    <source>
        <dbReference type="EMBL" id="KRL66308.1"/>
    </source>
</evidence>
<feature type="transmembrane region" description="Helical" evidence="9">
    <location>
        <begin position="173"/>
        <end position="189"/>
    </location>
</feature>
<name>A0A0R1SFT9_9LACO</name>
<feature type="transmembrane region" description="Helical" evidence="9">
    <location>
        <begin position="195"/>
        <end position="212"/>
    </location>
</feature>
<keyword evidence="4" id="KW-0997">Cell inner membrane</keyword>
<keyword evidence="11" id="KW-1185">Reference proteome</keyword>
<evidence type="ECO:0000256" key="4">
    <source>
        <dbReference type="ARBA" id="ARBA00022519"/>
    </source>
</evidence>
<reference evidence="10 11" key="1">
    <citation type="journal article" date="2015" name="Genome Announc.">
        <title>Expanding the biotechnology potential of lactobacilli through comparative genomics of 213 strains and associated genera.</title>
        <authorList>
            <person name="Sun Z."/>
            <person name="Harris H.M."/>
            <person name="McCann A."/>
            <person name="Guo C."/>
            <person name="Argimon S."/>
            <person name="Zhang W."/>
            <person name="Yang X."/>
            <person name="Jeffery I.B."/>
            <person name="Cooney J.C."/>
            <person name="Kagawa T.F."/>
            <person name="Liu W."/>
            <person name="Song Y."/>
            <person name="Salvetti E."/>
            <person name="Wrobel A."/>
            <person name="Rasinkangas P."/>
            <person name="Parkhill J."/>
            <person name="Rea M.C."/>
            <person name="O'Sullivan O."/>
            <person name="Ritari J."/>
            <person name="Douillard F.P."/>
            <person name="Paul Ross R."/>
            <person name="Yang R."/>
            <person name="Briner A.E."/>
            <person name="Felis G.E."/>
            <person name="de Vos W.M."/>
            <person name="Barrangou R."/>
            <person name="Klaenhammer T.R."/>
            <person name="Caufield P.W."/>
            <person name="Cui Y."/>
            <person name="Zhang H."/>
            <person name="O'Toole P.W."/>
        </authorList>
    </citation>
    <scope>NUCLEOTIDE SEQUENCE [LARGE SCALE GENOMIC DNA]</scope>
    <source>
        <strain evidence="10 11">DSM 14857</strain>
    </source>
</reference>
<protein>
    <submittedName>
        <fullName evidence="10">Inner membrane protein</fullName>
    </submittedName>
</protein>
<evidence type="ECO:0000256" key="8">
    <source>
        <dbReference type="ARBA" id="ARBA00035655"/>
    </source>
</evidence>
<dbReference type="PANTHER" id="PTHR30574">
    <property type="entry name" value="INNER MEMBRANE PROTEIN YEDE"/>
    <property type="match status" value="1"/>
</dbReference>
<feature type="transmembrane region" description="Helical" evidence="9">
    <location>
        <begin position="56"/>
        <end position="76"/>
    </location>
</feature>
<dbReference type="GO" id="GO:0005886">
    <property type="term" value="C:plasma membrane"/>
    <property type="evidence" value="ECO:0007669"/>
    <property type="project" value="UniProtKB-SubCell"/>
</dbReference>
<evidence type="ECO:0000256" key="7">
    <source>
        <dbReference type="ARBA" id="ARBA00023136"/>
    </source>
</evidence>
<keyword evidence="6 9" id="KW-1133">Transmembrane helix</keyword>
<evidence type="ECO:0000313" key="11">
    <source>
        <dbReference type="Proteomes" id="UP000051647"/>
    </source>
</evidence>
<dbReference type="EMBL" id="AZFA01000016">
    <property type="protein sequence ID" value="KRL66308.1"/>
    <property type="molecule type" value="Genomic_DNA"/>
</dbReference>